<dbReference type="Proteomes" id="UP000031549">
    <property type="component" value="Unassembled WGS sequence"/>
</dbReference>
<dbReference type="EMBL" id="JTCM02000016">
    <property type="protein sequence ID" value="NEU72949.1"/>
    <property type="molecule type" value="Genomic_DNA"/>
</dbReference>
<feature type="signal peptide" evidence="1">
    <location>
        <begin position="1"/>
        <end position="25"/>
    </location>
</feature>
<evidence type="ECO:0000313" key="2">
    <source>
        <dbReference type="EMBL" id="NEU72949.1"/>
    </source>
</evidence>
<comment type="caution">
    <text evidence="2">The sequence shown here is derived from an EMBL/GenBank/DDBJ whole genome shotgun (WGS) entry which is preliminary data.</text>
</comment>
<evidence type="ECO:0000256" key="1">
    <source>
        <dbReference type="SAM" id="SignalP"/>
    </source>
</evidence>
<feature type="chain" id="PRO_5032321978" evidence="1">
    <location>
        <begin position="26"/>
        <end position="143"/>
    </location>
</feature>
<dbReference type="RefSeq" id="WP_039739142.1">
    <property type="nucleotide sequence ID" value="NZ_JTCM02000016.1"/>
</dbReference>
<dbReference type="AlphaFoldDB" id="A0A846H8C6"/>
<keyword evidence="3" id="KW-1185">Reference proteome</keyword>
<keyword evidence="1" id="KW-0732">Signal</keyword>
<name>A0A846H8C6_9CYAN</name>
<evidence type="ECO:0000313" key="3">
    <source>
        <dbReference type="Proteomes" id="UP000031549"/>
    </source>
</evidence>
<proteinExistence type="predicted"/>
<protein>
    <submittedName>
        <fullName evidence="2">Uncharacterized protein</fullName>
    </submittedName>
</protein>
<organism evidence="2 3">
    <name type="scientific">Hassallia byssoidea VB512170</name>
    <dbReference type="NCBI Taxonomy" id="1304833"/>
    <lineage>
        <taxon>Bacteria</taxon>
        <taxon>Bacillati</taxon>
        <taxon>Cyanobacteriota</taxon>
        <taxon>Cyanophyceae</taxon>
        <taxon>Nostocales</taxon>
        <taxon>Tolypothrichaceae</taxon>
        <taxon>Hassallia</taxon>
    </lineage>
</organism>
<gene>
    <name evidence="2" type="ORF">PI95_010335</name>
</gene>
<reference evidence="2 3" key="1">
    <citation type="journal article" date="2015" name="Genome Announc.">
        <title>Draft Genome Sequence of Cyanobacterium Hassallia byssoidea Strain VB512170, Isolated from Monuments in India.</title>
        <authorList>
            <person name="Singh D."/>
            <person name="Chandrababunaidu M.M."/>
            <person name="Panda A."/>
            <person name="Sen D."/>
            <person name="Bhattacharyya S."/>
            <person name="Adhikary S.P."/>
            <person name="Tripathy S."/>
        </authorList>
    </citation>
    <scope>NUCLEOTIDE SEQUENCE [LARGE SCALE GENOMIC DNA]</scope>
    <source>
        <strain evidence="2 3">VB512170</strain>
    </source>
</reference>
<accession>A0A846H8C6</accession>
<sequence>MGIKFQAVGGLLVLLAASISIPAFADDKGTTNYETANEVFDRAFFKNDRNFYGNNTFKRQIDWLVGPGSLFRNSFPESEIARDAELVNVVYRDVLNQQVGNDPYIRTPDLPNPYNTSLMMSPRLNSSKLKTGTEFRFDTVPPR</sequence>